<dbReference type="InterPro" id="IPR003594">
    <property type="entry name" value="HATPase_dom"/>
</dbReference>
<evidence type="ECO:0000313" key="15">
    <source>
        <dbReference type="Proteomes" id="UP000024329"/>
    </source>
</evidence>
<dbReference type="Gene3D" id="3.30.565.10">
    <property type="entry name" value="Histidine kinase-like ATPase, C-terminal domain"/>
    <property type="match status" value="1"/>
</dbReference>
<dbReference type="AlphaFoldDB" id="A0A031J8N5"/>
<dbReference type="Gene3D" id="6.10.340.10">
    <property type="match status" value="1"/>
</dbReference>
<name>A0A031J8N5_9SPHN</name>
<evidence type="ECO:0000256" key="6">
    <source>
        <dbReference type="ARBA" id="ARBA00022692"/>
    </source>
</evidence>
<dbReference type="PANTHER" id="PTHR45436:SF8">
    <property type="entry name" value="HISTIDINE KINASE"/>
    <property type="match status" value="1"/>
</dbReference>
<evidence type="ECO:0000256" key="4">
    <source>
        <dbReference type="ARBA" id="ARBA00022553"/>
    </source>
</evidence>
<reference evidence="14 15" key="1">
    <citation type="submission" date="2014-03" db="EMBL/GenBank/DDBJ databases">
        <title>Whole genome sequence of Novosphingobium resinovorum KF1.</title>
        <authorList>
            <person name="Gan H.M."/>
            <person name="Gan H.Y."/>
            <person name="Chew T.H."/>
            <person name="Savka M.A."/>
        </authorList>
    </citation>
    <scope>NUCLEOTIDE SEQUENCE [LARGE SCALE GENOMIC DNA]</scope>
    <source>
        <strain evidence="14 15">KF1</strain>
    </source>
</reference>
<comment type="caution">
    <text evidence="14">The sequence shown here is derived from an EMBL/GenBank/DDBJ whole genome shotgun (WGS) entry which is preliminary data.</text>
</comment>
<dbReference type="InterPro" id="IPR003661">
    <property type="entry name" value="HisK_dim/P_dom"/>
</dbReference>
<dbReference type="SMART" id="SM00388">
    <property type="entry name" value="HisKA"/>
    <property type="match status" value="1"/>
</dbReference>
<evidence type="ECO:0000259" key="12">
    <source>
        <dbReference type="PROSITE" id="PS50109"/>
    </source>
</evidence>
<dbReference type="SMART" id="SM00387">
    <property type="entry name" value="HATPase_c"/>
    <property type="match status" value="1"/>
</dbReference>
<dbReference type="SMART" id="SM00304">
    <property type="entry name" value="HAMP"/>
    <property type="match status" value="1"/>
</dbReference>
<dbReference type="eggNOG" id="COG2205">
    <property type="taxonomic scope" value="Bacteria"/>
</dbReference>
<dbReference type="GO" id="GO:0000155">
    <property type="term" value="F:phosphorelay sensor kinase activity"/>
    <property type="evidence" value="ECO:0007669"/>
    <property type="project" value="InterPro"/>
</dbReference>
<dbReference type="CDD" id="cd00075">
    <property type="entry name" value="HATPase"/>
    <property type="match status" value="1"/>
</dbReference>
<keyword evidence="10 11" id="KW-0472">Membrane</keyword>
<dbReference type="Pfam" id="PF02518">
    <property type="entry name" value="HATPase_c"/>
    <property type="match status" value="1"/>
</dbReference>
<dbReference type="PROSITE" id="PS50109">
    <property type="entry name" value="HIS_KIN"/>
    <property type="match status" value="1"/>
</dbReference>
<organism evidence="14 15">
    <name type="scientific">Novosphingobium resinovorum</name>
    <dbReference type="NCBI Taxonomy" id="158500"/>
    <lineage>
        <taxon>Bacteria</taxon>
        <taxon>Pseudomonadati</taxon>
        <taxon>Pseudomonadota</taxon>
        <taxon>Alphaproteobacteria</taxon>
        <taxon>Sphingomonadales</taxon>
        <taxon>Sphingomonadaceae</taxon>
        <taxon>Novosphingobium</taxon>
    </lineage>
</organism>
<dbReference type="PANTHER" id="PTHR45436">
    <property type="entry name" value="SENSOR HISTIDINE KINASE YKOH"/>
    <property type="match status" value="1"/>
</dbReference>
<evidence type="ECO:0000256" key="7">
    <source>
        <dbReference type="ARBA" id="ARBA00022777"/>
    </source>
</evidence>
<feature type="domain" description="HAMP" evidence="13">
    <location>
        <begin position="175"/>
        <end position="228"/>
    </location>
</feature>
<evidence type="ECO:0000256" key="1">
    <source>
        <dbReference type="ARBA" id="ARBA00000085"/>
    </source>
</evidence>
<keyword evidence="5" id="KW-0808">Transferase</keyword>
<comment type="catalytic activity">
    <reaction evidence="1">
        <text>ATP + protein L-histidine = ADP + protein N-phospho-L-histidine.</text>
        <dbReference type="EC" id="2.7.13.3"/>
    </reaction>
</comment>
<dbReference type="PROSITE" id="PS50885">
    <property type="entry name" value="HAMP"/>
    <property type="match status" value="1"/>
</dbReference>
<dbReference type="InterPro" id="IPR036097">
    <property type="entry name" value="HisK_dim/P_sf"/>
</dbReference>
<evidence type="ECO:0000313" key="14">
    <source>
        <dbReference type="EMBL" id="EZP69587.1"/>
    </source>
</evidence>
<evidence type="ECO:0000256" key="2">
    <source>
        <dbReference type="ARBA" id="ARBA00004370"/>
    </source>
</evidence>
<dbReference type="GO" id="GO:0005886">
    <property type="term" value="C:plasma membrane"/>
    <property type="evidence" value="ECO:0007669"/>
    <property type="project" value="TreeGrafter"/>
</dbReference>
<evidence type="ECO:0000259" key="13">
    <source>
        <dbReference type="PROSITE" id="PS50885"/>
    </source>
</evidence>
<dbReference type="CDD" id="cd06225">
    <property type="entry name" value="HAMP"/>
    <property type="match status" value="1"/>
</dbReference>
<evidence type="ECO:0000256" key="11">
    <source>
        <dbReference type="SAM" id="Phobius"/>
    </source>
</evidence>
<evidence type="ECO:0000256" key="8">
    <source>
        <dbReference type="ARBA" id="ARBA00022989"/>
    </source>
</evidence>
<keyword evidence="7 14" id="KW-0418">Kinase</keyword>
<dbReference type="CDD" id="cd00082">
    <property type="entry name" value="HisKA"/>
    <property type="match status" value="1"/>
</dbReference>
<dbReference type="Gene3D" id="1.10.287.130">
    <property type="match status" value="1"/>
</dbReference>
<evidence type="ECO:0000256" key="5">
    <source>
        <dbReference type="ARBA" id="ARBA00022679"/>
    </source>
</evidence>
<feature type="domain" description="Histidine kinase" evidence="12">
    <location>
        <begin position="236"/>
        <end position="447"/>
    </location>
</feature>
<dbReference type="EMBL" id="JFYZ01000076">
    <property type="protein sequence ID" value="EZP69587.1"/>
    <property type="molecule type" value="Genomic_DNA"/>
</dbReference>
<accession>A0A031J8N5</accession>
<feature type="transmembrane region" description="Helical" evidence="11">
    <location>
        <begin position="153"/>
        <end position="174"/>
    </location>
</feature>
<dbReference type="EC" id="2.7.13.3" evidence="3"/>
<evidence type="ECO:0000256" key="10">
    <source>
        <dbReference type="ARBA" id="ARBA00023136"/>
    </source>
</evidence>
<dbReference type="PRINTS" id="PR00344">
    <property type="entry name" value="BCTRLSENSOR"/>
</dbReference>
<dbReference type="InterPro" id="IPR036890">
    <property type="entry name" value="HATPase_C_sf"/>
</dbReference>
<dbReference type="InterPro" id="IPR005467">
    <property type="entry name" value="His_kinase_dom"/>
</dbReference>
<keyword evidence="9" id="KW-0902">Two-component regulatory system</keyword>
<feature type="transmembrane region" description="Helical" evidence="11">
    <location>
        <begin position="12"/>
        <end position="33"/>
    </location>
</feature>
<dbReference type="InterPro" id="IPR003660">
    <property type="entry name" value="HAMP_dom"/>
</dbReference>
<keyword evidence="8 11" id="KW-1133">Transmembrane helix</keyword>
<comment type="subcellular location">
    <subcellularLocation>
        <location evidence="2">Membrane</location>
    </subcellularLocation>
</comment>
<proteinExistence type="predicted"/>
<dbReference type="InterPro" id="IPR004358">
    <property type="entry name" value="Sig_transdc_His_kin-like_C"/>
</dbReference>
<dbReference type="InterPro" id="IPR050428">
    <property type="entry name" value="TCS_sensor_his_kinase"/>
</dbReference>
<evidence type="ECO:0000256" key="9">
    <source>
        <dbReference type="ARBA" id="ARBA00023012"/>
    </source>
</evidence>
<keyword evidence="4" id="KW-0597">Phosphoprotein</keyword>
<dbReference type="PATRIC" id="fig|158500.4.peg.5642"/>
<protein>
    <recommendedName>
        <fullName evidence="3">histidine kinase</fullName>
        <ecNumber evidence="3">2.7.13.3</ecNumber>
    </recommendedName>
</protein>
<gene>
    <name evidence="14" type="ORF">BV97_05564</name>
</gene>
<sequence>MIRLHKSATLRMALAYTACLTLGVMGLWGGAFWTMRHAFQQQLDVDLDDEADRLLAEFRKGSTPALVGAVGSRVRLNTSDELIYALYDRKGQEIAGNLPHLRPRPGKYTMQFEDRDEGLDTIRVVARDVPGGLLLLVAADSERMDRIDRRMETSFVGALLGVLALGLLGAFLFARLLHDKLGRIALQAYAVADGAVSARMPVSDRGDEFDHLAVSLNHMLARIEALIANLRLVSGALAHDLRTPLTRLRQRIEDAADSCQEGRVQDELDRATREVEDVLGLFGAILQLSEVEGGGALQMQPFDVAELADRVAETYEPAFAEDGRRLGWLVEPGMTIVGSSSLIAQSLSNLLENASRHTPVGSEVEITLASGNGEVLLSVRDNGAGIDSADRARALERFVRLDAARSTPGFGLGLPLVDAVARRHGGWLELADARPGLRATMHLPCRGVSNGA</sequence>
<evidence type="ECO:0000256" key="3">
    <source>
        <dbReference type="ARBA" id="ARBA00012438"/>
    </source>
</evidence>
<dbReference type="SUPFAM" id="SSF47384">
    <property type="entry name" value="Homodimeric domain of signal transducing histidine kinase"/>
    <property type="match status" value="1"/>
</dbReference>
<dbReference type="Proteomes" id="UP000024329">
    <property type="component" value="Unassembled WGS sequence"/>
</dbReference>
<keyword evidence="6 11" id="KW-0812">Transmembrane</keyword>
<dbReference type="SUPFAM" id="SSF158472">
    <property type="entry name" value="HAMP domain-like"/>
    <property type="match status" value="1"/>
</dbReference>
<dbReference type="SUPFAM" id="SSF55874">
    <property type="entry name" value="ATPase domain of HSP90 chaperone/DNA topoisomerase II/histidine kinase"/>
    <property type="match status" value="1"/>
</dbReference>
<dbReference type="Pfam" id="PF00672">
    <property type="entry name" value="HAMP"/>
    <property type="match status" value="1"/>
</dbReference>